<keyword evidence="2 4" id="KW-0560">Oxidoreductase</keyword>
<evidence type="ECO:0000256" key="4">
    <source>
        <dbReference type="PIRNR" id="PIRNR036492"/>
    </source>
</evidence>
<feature type="domain" description="Aldehyde dehydrogenase" evidence="8">
    <location>
        <begin position="24"/>
        <end position="429"/>
    </location>
</feature>
<evidence type="ECO:0000256" key="3">
    <source>
        <dbReference type="ARBA" id="ARBA00023027"/>
    </source>
</evidence>
<gene>
    <name evidence="9" type="ORF">H9982_07430</name>
</gene>
<dbReference type="Gene3D" id="3.40.309.10">
    <property type="entry name" value="Aldehyde Dehydrogenase, Chain A, domain 2"/>
    <property type="match status" value="1"/>
</dbReference>
<dbReference type="PANTHER" id="PTHR43570:SF16">
    <property type="entry name" value="ALDEHYDE DEHYDROGENASE TYPE III, ISOFORM Q"/>
    <property type="match status" value="1"/>
</dbReference>
<organism evidence="9 10">
    <name type="scientific">Candidatus Barnesiella excrementipullorum</name>
    <dbReference type="NCBI Taxonomy" id="2838479"/>
    <lineage>
        <taxon>Bacteria</taxon>
        <taxon>Pseudomonadati</taxon>
        <taxon>Bacteroidota</taxon>
        <taxon>Bacteroidia</taxon>
        <taxon>Bacteroidales</taxon>
        <taxon>Barnesiellaceae</taxon>
        <taxon>Barnesiella</taxon>
    </lineage>
</organism>
<dbReference type="GO" id="GO:0004029">
    <property type="term" value="F:aldehyde dehydrogenase (NAD+) activity"/>
    <property type="evidence" value="ECO:0007669"/>
    <property type="project" value="TreeGrafter"/>
</dbReference>
<dbReference type="FunFam" id="3.40.309.10:FF:000003">
    <property type="entry name" value="Aldehyde dehydrogenase"/>
    <property type="match status" value="1"/>
</dbReference>
<dbReference type="AlphaFoldDB" id="A0A9D1VSK2"/>
<dbReference type="PROSITE" id="PS00687">
    <property type="entry name" value="ALDEHYDE_DEHYDR_GLU"/>
    <property type="match status" value="1"/>
</dbReference>
<feature type="active site" evidence="5 6">
    <location>
        <position position="213"/>
    </location>
</feature>
<dbReference type="PIRSF" id="PIRSF036492">
    <property type="entry name" value="ALDH"/>
    <property type="match status" value="1"/>
</dbReference>
<dbReference type="InterPro" id="IPR029510">
    <property type="entry name" value="Ald_DH_CS_GLU"/>
</dbReference>
<keyword evidence="3" id="KW-0520">NAD</keyword>
<evidence type="ECO:0000256" key="7">
    <source>
        <dbReference type="RuleBase" id="RU003345"/>
    </source>
</evidence>
<dbReference type="InterPro" id="IPR016162">
    <property type="entry name" value="Ald_DH_N"/>
</dbReference>
<dbReference type="SUPFAM" id="SSF53720">
    <property type="entry name" value="ALDH-like"/>
    <property type="match status" value="1"/>
</dbReference>
<evidence type="ECO:0000313" key="10">
    <source>
        <dbReference type="Proteomes" id="UP000824246"/>
    </source>
</evidence>
<dbReference type="InterPro" id="IPR016163">
    <property type="entry name" value="Ald_DH_C"/>
</dbReference>
<dbReference type="InterPro" id="IPR016161">
    <property type="entry name" value="Ald_DH/histidinol_DH"/>
</dbReference>
<evidence type="ECO:0000256" key="1">
    <source>
        <dbReference type="ARBA" id="ARBA00009986"/>
    </source>
</evidence>
<dbReference type="CDD" id="cd07136">
    <property type="entry name" value="ALDH_YwdH-P39616"/>
    <property type="match status" value="1"/>
</dbReference>
<protein>
    <recommendedName>
        <fullName evidence="4">Aldehyde dehydrogenase</fullName>
    </recommendedName>
</protein>
<dbReference type="PROSITE" id="PS00070">
    <property type="entry name" value="ALDEHYDE_DEHYDR_CYS"/>
    <property type="match status" value="1"/>
</dbReference>
<dbReference type="GO" id="GO:0006081">
    <property type="term" value="P:aldehyde metabolic process"/>
    <property type="evidence" value="ECO:0007669"/>
    <property type="project" value="InterPro"/>
</dbReference>
<reference evidence="9" key="1">
    <citation type="journal article" date="2021" name="PeerJ">
        <title>Extensive microbial diversity within the chicken gut microbiome revealed by metagenomics and culture.</title>
        <authorList>
            <person name="Gilroy R."/>
            <person name="Ravi A."/>
            <person name="Getino M."/>
            <person name="Pursley I."/>
            <person name="Horton D.L."/>
            <person name="Alikhan N.F."/>
            <person name="Baker D."/>
            <person name="Gharbi K."/>
            <person name="Hall N."/>
            <person name="Watson M."/>
            <person name="Adriaenssens E.M."/>
            <person name="Foster-Nyarko E."/>
            <person name="Jarju S."/>
            <person name="Secka A."/>
            <person name="Antonio M."/>
            <person name="Oren A."/>
            <person name="Chaudhuri R.R."/>
            <person name="La Ragione R."/>
            <person name="Hildebrand F."/>
            <person name="Pallen M.J."/>
        </authorList>
    </citation>
    <scope>NUCLEOTIDE SEQUENCE</scope>
    <source>
        <strain evidence="9">ChiHjej12B11-16260</strain>
    </source>
</reference>
<evidence type="ECO:0000256" key="5">
    <source>
        <dbReference type="PIRSR" id="PIRSR036492-1"/>
    </source>
</evidence>
<feature type="active site" evidence="5">
    <location>
        <position position="247"/>
    </location>
</feature>
<name>A0A9D1VSK2_9BACT</name>
<dbReference type="Pfam" id="PF00171">
    <property type="entry name" value="Aldedh"/>
    <property type="match status" value="1"/>
</dbReference>
<proteinExistence type="inferred from homology"/>
<dbReference type="Gene3D" id="3.40.605.10">
    <property type="entry name" value="Aldehyde Dehydrogenase, Chain A, domain 1"/>
    <property type="match status" value="1"/>
</dbReference>
<accession>A0A9D1VSK2</accession>
<dbReference type="GO" id="GO:0005737">
    <property type="term" value="C:cytoplasm"/>
    <property type="evidence" value="ECO:0007669"/>
    <property type="project" value="TreeGrafter"/>
</dbReference>
<dbReference type="InterPro" id="IPR012394">
    <property type="entry name" value="Aldehyde_DH_NAD(P)"/>
</dbReference>
<sequence>MIDKEKYAALHERQRLFFNEHITREIPYRLTALDRLREGIIEHEADIMQALHADLGKAPFESYASEIGMVLSEISYVQRHLSSWAARRRCPTPLFLFGSRSSIHYEPRGLVLVIAPWNYPFNLALLPLVGAIAAGNCVVIKPSGEAPHTAACLQSLIDECFVDEYVAAVEPDMEVTDALLSLPWNYIFYTGGEAYGHRVMEAAARYLTPVTLELGGKSPCIVDVDADLRIAAQRIVWGKLLNAGQTCVAPDTLFVHQQVKEPLIKAIIEEIKTQYGDNPAQSPDYPRIVNTRHFDRLALLLKEGDIVHGGATDRNQLYIEPTLIENAPATSPLMTTEIFGPLLPIVPFSDIDDCVEYVNGHPTPLALYYFTSSKRQARYMINHTASGGVCINDTIVHVANNRLPFGGMGASGMGAYHGRYSFELFSHAKPIVRTTTRLYLDFKCPPYADRLRWVKRLLR</sequence>
<dbReference type="Proteomes" id="UP000824246">
    <property type="component" value="Unassembled WGS sequence"/>
</dbReference>
<evidence type="ECO:0000259" key="8">
    <source>
        <dbReference type="Pfam" id="PF00171"/>
    </source>
</evidence>
<dbReference type="InterPro" id="IPR015590">
    <property type="entry name" value="Aldehyde_DH_dom"/>
</dbReference>
<evidence type="ECO:0000256" key="6">
    <source>
        <dbReference type="PROSITE-ProRule" id="PRU10007"/>
    </source>
</evidence>
<evidence type="ECO:0000256" key="2">
    <source>
        <dbReference type="ARBA" id="ARBA00023002"/>
    </source>
</evidence>
<comment type="similarity">
    <text evidence="1 4 7">Belongs to the aldehyde dehydrogenase family.</text>
</comment>
<reference evidence="9" key="2">
    <citation type="submission" date="2021-04" db="EMBL/GenBank/DDBJ databases">
        <authorList>
            <person name="Gilroy R."/>
        </authorList>
    </citation>
    <scope>NUCLEOTIDE SEQUENCE</scope>
    <source>
        <strain evidence="9">ChiHjej12B11-16260</strain>
    </source>
</reference>
<dbReference type="FunFam" id="3.40.605.10:FF:000004">
    <property type="entry name" value="Aldehyde dehydrogenase"/>
    <property type="match status" value="1"/>
</dbReference>
<dbReference type="PANTHER" id="PTHR43570">
    <property type="entry name" value="ALDEHYDE DEHYDROGENASE"/>
    <property type="match status" value="1"/>
</dbReference>
<dbReference type="EMBL" id="DXFB01000194">
    <property type="protein sequence ID" value="HIX46038.1"/>
    <property type="molecule type" value="Genomic_DNA"/>
</dbReference>
<comment type="caution">
    <text evidence="9">The sequence shown here is derived from an EMBL/GenBank/DDBJ whole genome shotgun (WGS) entry which is preliminary data.</text>
</comment>
<evidence type="ECO:0000313" key="9">
    <source>
        <dbReference type="EMBL" id="HIX46038.1"/>
    </source>
</evidence>
<dbReference type="InterPro" id="IPR016160">
    <property type="entry name" value="Ald_DH_CS_CYS"/>
</dbReference>